<keyword evidence="1" id="KW-0812">Transmembrane</keyword>
<proteinExistence type="predicted"/>
<accession>A0A814NM84</accession>
<evidence type="ECO:0000313" key="3">
    <source>
        <dbReference type="Proteomes" id="UP000663879"/>
    </source>
</evidence>
<keyword evidence="1" id="KW-0472">Membrane</keyword>
<feature type="non-terminal residue" evidence="2">
    <location>
        <position position="1"/>
    </location>
</feature>
<name>A0A814NM84_9BILA</name>
<evidence type="ECO:0000256" key="1">
    <source>
        <dbReference type="SAM" id="Phobius"/>
    </source>
</evidence>
<evidence type="ECO:0000313" key="2">
    <source>
        <dbReference type="EMBL" id="CAF1093283.1"/>
    </source>
</evidence>
<comment type="caution">
    <text evidence="2">The sequence shown here is derived from an EMBL/GenBank/DDBJ whole genome shotgun (WGS) entry which is preliminary data.</text>
</comment>
<dbReference type="Proteomes" id="UP000663879">
    <property type="component" value="Unassembled WGS sequence"/>
</dbReference>
<feature type="transmembrane region" description="Helical" evidence="1">
    <location>
        <begin position="130"/>
        <end position="149"/>
    </location>
</feature>
<dbReference type="EMBL" id="CAJNOC010007172">
    <property type="protein sequence ID" value="CAF1093283.1"/>
    <property type="molecule type" value="Genomic_DNA"/>
</dbReference>
<sequence length="180" mass="21334">ITAINLFFSWDLWNRNKLVKKLQHENHLYFYEIERLKHELSQLKFDYERSKSGTNSELVKINKGYIIFRARDLLTTLRKLINNLNRIKPLDDSFQSLFFLNIFNIYKILTDENYGNISNVNNISNGSSQFIFIIYTLNWITLFFSLFIMNQNLSLNDVSDEKIAYLNGENIKASDLLNTE</sequence>
<reference evidence="2" key="1">
    <citation type="submission" date="2021-02" db="EMBL/GenBank/DDBJ databases">
        <authorList>
            <person name="Nowell W R."/>
        </authorList>
    </citation>
    <scope>NUCLEOTIDE SEQUENCE</scope>
    <source>
        <strain evidence="2">Ploen Becks lab</strain>
    </source>
</reference>
<dbReference type="AlphaFoldDB" id="A0A814NM84"/>
<keyword evidence="1" id="KW-1133">Transmembrane helix</keyword>
<protein>
    <submittedName>
        <fullName evidence="2">Uncharacterized protein</fullName>
    </submittedName>
</protein>
<keyword evidence="3" id="KW-1185">Reference proteome</keyword>
<organism evidence="2 3">
    <name type="scientific">Brachionus calyciflorus</name>
    <dbReference type="NCBI Taxonomy" id="104777"/>
    <lineage>
        <taxon>Eukaryota</taxon>
        <taxon>Metazoa</taxon>
        <taxon>Spiralia</taxon>
        <taxon>Gnathifera</taxon>
        <taxon>Rotifera</taxon>
        <taxon>Eurotatoria</taxon>
        <taxon>Monogononta</taxon>
        <taxon>Pseudotrocha</taxon>
        <taxon>Ploima</taxon>
        <taxon>Brachionidae</taxon>
        <taxon>Brachionus</taxon>
    </lineage>
</organism>
<gene>
    <name evidence="2" type="ORF">OXX778_LOCUS20779</name>
</gene>